<reference evidence="2 3" key="1">
    <citation type="submission" date="2015-12" db="EMBL/GenBank/DDBJ databases">
        <authorList>
            <person name="Shamseldin A."/>
            <person name="Moawad H."/>
            <person name="Abd El-Rahim W.M."/>
            <person name="Sadowsky M.J."/>
        </authorList>
    </citation>
    <scope>NUCLEOTIDE SEQUENCE [LARGE SCALE GENOMIC DNA]</scope>
    <source>
        <strain evidence="2 3">SJ5A-1</strain>
    </source>
</reference>
<organism evidence="2 3">
    <name type="scientific">Pseudoponticoccus marisrubri</name>
    <dbReference type="NCBI Taxonomy" id="1685382"/>
    <lineage>
        <taxon>Bacteria</taxon>
        <taxon>Pseudomonadati</taxon>
        <taxon>Pseudomonadota</taxon>
        <taxon>Alphaproteobacteria</taxon>
        <taxon>Rhodobacterales</taxon>
        <taxon>Roseobacteraceae</taxon>
        <taxon>Pseudoponticoccus</taxon>
    </lineage>
</organism>
<keyword evidence="3" id="KW-1185">Reference proteome</keyword>
<evidence type="ECO:0000313" key="2">
    <source>
        <dbReference type="EMBL" id="KUF11471.1"/>
    </source>
</evidence>
<dbReference type="NCBIfam" id="NF041112">
    <property type="entry name" value="chap_CsgH_alph"/>
    <property type="match status" value="1"/>
</dbReference>
<evidence type="ECO:0000313" key="3">
    <source>
        <dbReference type="Proteomes" id="UP000054396"/>
    </source>
</evidence>
<dbReference type="InterPro" id="IPR053722">
    <property type="entry name" value="Curli_assembly_CsgC/AgfC"/>
</dbReference>
<sequence length="130" mass="13579">MRRRAGAVLGACLSLLTPASPVTADPLTPVPLIFMTPSDTGLSIRAGVAGEPGREVEGRLSISRKSNGNSMATTQSRTVVLPEEGEAFFGRVDLNLGPQAVLVAELTLLENGRELGRATLDIDLQPGGQD</sequence>
<accession>A0A0W7WLP0</accession>
<dbReference type="Proteomes" id="UP000054396">
    <property type="component" value="Unassembled WGS sequence"/>
</dbReference>
<dbReference type="Gene3D" id="2.60.40.2420">
    <property type="match status" value="1"/>
</dbReference>
<feature type="chain" id="PRO_5006936425" evidence="1">
    <location>
        <begin position="25"/>
        <end position="130"/>
    </location>
</feature>
<protein>
    <submittedName>
        <fullName evidence="2">Uncharacterized protein</fullName>
    </submittedName>
</protein>
<gene>
    <name evidence="2" type="ORF">AVJ23_06815</name>
</gene>
<dbReference type="InterPro" id="IPR047726">
    <property type="entry name" value="CsgH_dom"/>
</dbReference>
<evidence type="ECO:0000256" key="1">
    <source>
        <dbReference type="SAM" id="SignalP"/>
    </source>
</evidence>
<dbReference type="AlphaFoldDB" id="A0A0W7WLP0"/>
<dbReference type="EMBL" id="LPXO01000003">
    <property type="protein sequence ID" value="KUF11471.1"/>
    <property type="molecule type" value="Genomic_DNA"/>
</dbReference>
<comment type="caution">
    <text evidence="2">The sequence shown here is derived from an EMBL/GenBank/DDBJ whole genome shotgun (WGS) entry which is preliminary data.</text>
</comment>
<proteinExistence type="predicted"/>
<keyword evidence="1" id="KW-0732">Signal</keyword>
<feature type="signal peptide" evidence="1">
    <location>
        <begin position="1"/>
        <end position="24"/>
    </location>
</feature>
<name>A0A0W7WLP0_9RHOB</name>
<dbReference type="STRING" id="1685382.AVJ23_06815"/>